<gene>
    <name evidence="3" type="ORF">GALMADRAFT_929086</name>
</gene>
<feature type="transmembrane region" description="Helical" evidence="1">
    <location>
        <begin position="167"/>
        <end position="186"/>
    </location>
</feature>
<dbReference type="OrthoDB" id="2638860at2759"/>
<dbReference type="Proteomes" id="UP000027222">
    <property type="component" value="Unassembled WGS sequence"/>
</dbReference>
<name>A0A067SEJ7_GALM3</name>
<dbReference type="HOGENOM" id="CLU_035509_15_0_1"/>
<dbReference type="AlphaFoldDB" id="A0A067SEJ7"/>
<evidence type="ECO:0000313" key="3">
    <source>
        <dbReference type="EMBL" id="KDR69326.1"/>
    </source>
</evidence>
<proteinExistence type="predicted"/>
<accession>A0A067SEJ7</accession>
<feature type="domain" description="DUF6533" evidence="2">
    <location>
        <begin position="18"/>
        <end position="61"/>
    </location>
</feature>
<dbReference type="Pfam" id="PF20151">
    <property type="entry name" value="DUF6533"/>
    <property type="match status" value="1"/>
</dbReference>
<feature type="transmembrane region" description="Helical" evidence="1">
    <location>
        <begin position="120"/>
        <end position="142"/>
    </location>
</feature>
<evidence type="ECO:0000259" key="2">
    <source>
        <dbReference type="Pfam" id="PF20151"/>
    </source>
</evidence>
<evidence type="ECO:0000256" key="1">
    <source>
        <dbReference type="SAM" id="Phobius"/>
    </source>
</evidence>
<feature type="transmembrane region" description="Helical" evidence="1">
    <location>
        <begin position="52"/>
        <end position="73"/>
    </location>
</feature>
<feature type="transmembrane region" description="Helical" evidence="1">
    <location>
        <begin position="265"/>
        <end position="288"/>
    </location>
</feature>
<sequence>MNAASVEWLFADRALALLYLSTATCVVYDHITTLDVEVELIWKRPKRTAVQLLFFLNRYVGDGMQLYGAFVFVRHIVMHTNRVCHFIAIILGYLNAMVLSSMQAIMIFRVSGMYNNDRRVTTLLFVALVLELAGIAVVQIVASRFPVPIPEPAPGVSPCSGPSSPHWMYIWIPIVCFELLVLCLSLSRAIQHYRSIGVNRKLPWLSLTQWHNPECLTYILLRDSITFPFISLVICITNIFVSVRLPVRFHASSSLHMIIMGYVQYIIGQMGICVASFSPCIVGSRLILNLREAYYQPFVYECNVGTSSDDGVETDGFMNNLDLNDIPNVPINNLVPA</sequence>
<dbReference type="EMBL" id="KL142403">
    <property type="protein sequence ID" value="KDR69326.1"/>
    <property type="molecule type" value="Genomic_DNA"/>
</dbReference>
<keyword evidence="1" id="KW-1133">Transmembrane helix</keyword>
<keyword evidence="4" id="KW-1185">Reference proteome</keyword>
<feature type="transmembrane region" description="Helical" evidence="1">
    <location>
        <begin position="85"/>
        <end position="108"/>
    </location>
</feature>
<keyword evidence="1" id="KW-0472">Membrane</keyword>
<keyword evidence="1" id="KW-0812">Transmembrane</keyword>
<evidence type="ECO:0000313" key="4">
    <source>
        <dbReference type="Proteomes" id="UP000027222"/>
    </source>
</evidence>
<feature type="transmembrane region" description="Helical" evidence="1">
    <location>
        <begin position="225"/>
        <end position="245"/>
    </location>
</feature>
<reference evidence="4" key="1">
    <citation type="journal article" date="2014" name="Proc. Natl. Acad. Sci. U.S.A.">
        <title>Extensive sampling of basidiomycete genomes demonstrates inadequacy of the white-rot/brown-rot paradigm for wood decay fungi.</title>
        <authorList>
            <person name="Riley R."/>
            <person name="Salamov A.A."/>
            <person name="Brown D.W."/>
            <person name="Nagy L.G."/>
            <person name="Floudas D."/>
            <person name="Held B.W."/>
            <person name="Levasseur A."/>
            <person name="Lombard V."/>
            <person name="Morin E."/>
            <person name="Otillar R."/>
            <person name="Lindquist E.A."/>
            <person name="Sun H."/>
            <person name="LaButti K.M."/>
            <person name="Schmutz J."/>
            <person name="Jabbour D."/>
            <person name="Luo H."/>
            <person name="Baker S.E."/>
            <person name="Pisabarro A.G."/>
            <person name="Walton J.D."/>
            <person name="Blanchette R.A."/>
            <person name="Henrissat B."/>
            <person name="Martin F."/>
            <person name="Cullen D."/>
            <person name="Hibbett D.S."/>
            <person name="Grigoriev I.V."/>
        </authorList>
    </citation>
    <scope>NUCLEOTIDE SEQUENCE [LARGE SCALE GENOMIC DNA]</scope>
    <source>
        <strain evidence="4">CBS 339.88</strain>
    </source>
</reference>
<organism evidence="3 4">
    <name type="scientific">Galerina marginata (strain CBS 339.88)</name>
    <dbReference type="NCBI Taxonomy" id="685588"/>
    <lineage>
        <taxon>Eukaryota</taxon>
        <taxon>Fungi</taxon>
        <taxon>Dikarya</taxon>
        <taxon>Basidiomycota</taxon>
        <taxon>Agaricomycotina</taxon>
        <taxon>Agaricomycetes</taxon>
        <taxon>Agaricomycetidae</taxon>
        <taxon>Agaricales</taxon>
        <taxon>Agaricineae</taxon>
        <taxon>Strophariaceae</taxon>
        <taxon>Galerina</taxon>
    </lineage>
</organism>
<dbReference type="InterPro" id="IPR045340">
    <property type="entry name" value="DUF6533"/>
</dbReference>
<protein>
    <recommendedName>
        <fullName evidence="2">DUF6533 domain-containing protein</fullName>
    </recommendedName>
</protein>